<feature type="chain" id="PRO_5012968392" description="Mid2 domain-containing protein" evidence="3">
    <location>
        <begin position="27"/>
        <end position="137"/>
    </location>
</feature>
<keyword evidence="3" id="KW-0732">Signal</keyword>
<accession>A0A292PU64</accession>
<dbReference type="AlphaFoldDB" id="A0A292PU64"/>
<keyword evidence="2" id="KW-0812">Transmembrane</keyword>
<feature type="transmembrane region" description="Helical" evidence="2">
    <location>
        <begin position="80"/>
        <end position="102"/>
    </location>
</feature>
<evidence type="ECO:0000256" key="3">
    <source>
        <dbReference type="SAM" id="SignalP"/>
    </source>
</evidence>
<dbReference type="Proteomes" id="UP001412239">
    <property type="component" value="Unassembled WGS sequence"/>
</dbReference>
<protein>
    <recommendedName>
        <fullName evidence="6">Mid2 domain-containing protein</fullName>
    </recommendedName>
</protein>
<evidence type="ECO:0000313" key="5">
    <source>
        <dbReference type="Proteomes" id="UP001412239"/>
    </source>
</evidence>
<keyword evidence="5" id="KW-1185">Reference proteome</keyword>
<name>A0A292PU64_9PEZI</name>
<evidence type="ECO:0000256" key="2">
    <source>
        <dbReference type="SAM" id="Phobius"/>
    </source>
</evidence>
<gene>
    <name evidence="4" type="ORF">GSTUAT00005280001</name>
</gene>
<reference evidence="4" key="1">
    <citation type="submission" date="2015-10" db="EMBL/GenBank/DDBJ databases">
        <authorList>
            <person name="Regsiter A."/>
            <person name="william w."/>
        </authorList>
    </citation>
    <scope>NUCLEOTIDE SEQUENCE</scope>
    <source>
        <strain evidence="4">Montdore</strain>
    </source>
</reference>
<keyword evidence="2" id="KW-0472">Membrane</keyword>
<evidence type="ECO:0000313" key="4">
    <source>
        <dbReference type="EMBL" id="CUS10664.1"/>
    </source>
</evidence>
<sequence>MFSTWISRVLLALLITILQTLSAVSALPASIPATTESTSVKLVARGASDPNPNSSGGGGDGNDVGENNNTASNKVTPAQVAGVVIGALCTIALALIFWYCFVQHQRKKRGLRSAEKLAAIENTKRAYPGYNHVGEKP</sequence>
<feature type="signal peptide" evidence="3">
    <location>
        <begin position="1"/>
        <end position="26"/>
    </location>
</feature>
<feature type="region of interest" description="Disordered" evidence="1">
    <location>
        <begin position="45"/>
        <end position="72"/>
    </location>
</feature>
<dbReference type="EMBL" id="LN891042">
    <property type="protein sequence ID" value="CUS10664.1"/>
    <property type="molecule type" value="Genomic_DNA"/>
</dbReference>
<evidence type="ECO:0000256" key="1">
    <source>
        <dbReference type="SAM" id="MobiDB-lite"/>
    </source>
</evidence>
<keyword evidence="2" id="KW-1133">Transmembrane helix</keyword>
<evidence type="ECO:0008006" key="6">
    <source>
        <dbReference type="Google" id="ProtNLM"/>
    </source>
</evidence>
<organism evidence="4 5">
    <name type="scientific">Tuber aestivum</name>
    <name type="common">summer truffle</name>
    <dbReference type="NCBI Taxonomy" id="59557"/>
    <lineage>
        <taxon>Eukaryota</taxon>
        <taxon>Fungi</taxon>
        <taxon>Dikarya</taxon>
        <taxon>Ascomycota</taxon>
        <taxon>Pezizomycotina</taxon>
        <taxon>Pezizomycetes</taxon>
        <taxon>Pezizales</taxon>
        <taxon>Tuberaceae</taxon>
        <taxon>Tuber</taxon>
    </lineage>
</organism>
<proteinExistence type="predicted"/>